<keyword evidence="3" id="KW-1185">Reference proteome</keyword>
<organism evidence="2 3">
    <name type="scientific">Vanilla planifolia</name>
    <name type="common">Vanilla</name>
    <dbReference type="NCBI Taxonomy" id="51239"/>
    <lineage>
        <taxon>Eukaryota</taxon>
        <taxon>Viridiplantae</taxon>
        <taxon>Streptophyta</taxon>
        <taxon>Embryophyta</taxon>
        <taxon>Tracheophyta</taxon>
        <taxon>Spermatophyta</taxon>
        <taxon>Magnoliopsida</taxon>
        <taxon>Liliopsida</taxon>
        <taxon>Asparagales</taxon>
        <taxon>Orchidaceae</taxon>
        <taxon>Vanilloideae</taxon>
        <taxon>Vanilleae</taxon>
        <taxon>Vanilla</taxon>
    </lineage>
</organism>
<gene>
    <name evidence="2" type="ORF">HPP92_016209</name>
</gene>
<protein>
    <submittedName>
        <fullName evidence="2">Uncharacterized protein</fullName>
    </submittedName>
</protein>
<evidence type="ECO:0000256" key="1">
    <source>
        <dbReference type="SAM" id="Phobius"/>
    </source>
</evidence>
<sequence length="122" mass="13926">MSLNCYYVSTKFHVLNRFHGIAGVNKKNYSHWKDFNLSPYAAKRLINTWVLIETLGTYRQETAKVMALLEMLKISSSFAFLAALLLLTMSKEDAQQLLLFARALLLLSSYRKPFLPVAPVPL</sequence>
<keyword evidence="1" id="KW-1133">Transmembrane helix</keyword>
<reference evidence="2 3" key="1">
    <citation type="journal article" date="2020" name="Nat. Food">
        <title>A phased Vanilla planifolia genome enables genetic improvement of flavour and production.</title>
        <authorList>
            <person name="Hasing T."/>
            <person name="Tang H."/>
            <person name="Brym M."/>
            <person name="Khazi F."/>
            <person name="Huang T."/>
            <person name="Chambers A.H."/>
        </authorList>
    </citation>
    <scope>NUCLEOTIDE SEQUENCE [LARGE SCALE GENOMIC DNA]</scope>
    <source>
        <tissue evidence="2">Leaf</tissue>
    </source>
</reference>
<comment type="caution">
    <text evidence="2">The sequence shown here is derived from an EMBL/GenBank/DDBJ whole genome shotgun (WGS) entry which is preliminary data.</text>
</comment>
<dbReference type="EMBL" id="JADCNL010000008">
    <property type="protein sequence ID" value="KAG0469509.1"/>
    <property type="molecule type" value="Genomic_DNA"/>
</dbReference>
<dbReference type="OrthoDB" id="270930at2759"/>
<evidence type="ECO:0000313" key="2">
    <source>
        <dbReference type="EMBL" id="KAG0469509.1"/>
    </source>
</evidence>
<dbReference type="Proteomes" id="UP000636800">
    <property type="component" value="Unassembled WGS sequence"/>
</dbReference>
<keyword evidence="1" id="KW-0812">Transmembrane</keyword>
<evidence type="ECO:0000313" key="3">
    <source>
        <dbReference type="Proteomes" id="UP000636800"/>
    </source>
</evidence>
<name>A0A835UN92_VANPL</name>
<accession>A0A835UN92</accession>
<keyword evidence="1" id="KW-0472">Membrane</keyword>
<dbReference type="AlphaFoldDB" id="A0A835UN92"/>
<feature type="transmembrane region" description="Helical" evidence="1">
    <location>
        <begin position="65"/>
        <end position="87"/>
    </location>
</feature>
<proteinExistence type="predicted"/>